<dbReference type="GO" id="GO:0021675">
    <property type="term" value="P:nerve development"/>
    <property type="evidence" value="ECO:0007669"/>
    <property type="project" value="TreeGrafter"/>
</dbReference>
<feature type="domain" description="Peptidase S72" evidence="28">
    <location>
        <begin position="975"/>
        <end position="1096"/>
    </location>
</feature>
<evidence type="ECO:0000256" key="10">
    <source>
        <dbReference type="ARBA" id="ARBA00022692"/>
    </source>
</evidence>
<accession>A0A7R8YP45</accession>
<evidence type="ECO:0000313" key="30">
    <source>
        <dbReference type="Proteomes" id="UP000594454"/>
    </source>
</evidence>
<keyword evidence="6" id="KW-1003">Cell membrane</keyword>
<dbReference type="InterPro" id="IPR008465">
    <property type="entry name" value="DAG1_C"/>
</dbReference>
<keyword evidence="7" id="KW-0963">Cytoplasm</keyword>
<dbReference type="SUPFAM" id="SSF49313">
    <property type="entry name" value="Cadherin-like"/>
    <property type="match status" value="2"/>
</dbReference>
<evidence type="ECO:0000256" key="22">
    <source>
        <dbReference type="ARBA" id="ARBA00030092"/>
    </source>
</evidence>
<dbReference type="GO" id="GO:0045211">
    <property type="term" value="C:postsynaptic membrane"/>
    <property type="evidence" value="ECO:0007669"/>
    <property type="project" value="UniProtKB-SubCell"/>
</dbReference>
<dbReference type="InterPro" id="IPR013783">
    <property type="entry name" value="Ig-like_fold"/>
</dbReference>
<keyword evidence="18" id="KW-0628">Postsynaptic cell membrane</keyword>
<evidence type="ECO:0000256" key="23">
    <source>
        <dbReference type="ARBA" id="ARBA00031034"/>
    </source>
</evidence>
<dbReference type="Pfam" id="PF05345">
    <property type="entry name" value="He_PIG"/>
    <property type="match status" value="1"/>
</dbReference>
<keyword evidence="15" id="KW-0325">Glycoprotein</keyword>
<feature type="region of interest" description="Disordered" evidence="25">
    <location>
        <begin position="198"/>
        <end position="308"/>
    </location>
</feature>
<dbReference type="PANTHER" id="PTHR21559:SF21">
    <property type="entry name" value="DYSTROGLYCAN 1"/>
    <property type="match status" value="1"/>
</dbReference>
<evidence type="ECO:0000259" key="28">
    <source>
        <dbReference type="PROSITE" id="PS51699"/>
    </source>
</evidence>
<evidence type="ECO:0000256" key="25">
    <source>
        <dbReference type="SAM" id="MobiDB-lite"/>
    </source>
</evidence>
<name>A0A7R8YP45_HERIL</name>
<feature type="compositionally biased region" description="Acidic residues" evidence="25">
    <location>
        <begin position="373"/>
        <end position="393"/>
    </location>
</feature>
<dbReference type="Pfam" id="PF05454">
    <property type="entry name" value="DAG1"/>
    <property type="match status" value="1"/>
</dbReference>
<dbReference type="PANTHER" id="PTHR21559">
    <property type="entry name" value="DYSTROGLYCAN-RELATED"/>
    <property type="match status" value="1"/>
</dbReference>
<dbReference type="Proteomes" id="UP000594454">
    <property type="component" value="Chromosome 1"/>
</dbReference>
<keyword evidence="10 26" id="KW-0812">Transmembrane</keyword>
<dbReference type="OrthoDB" id="5990676at2759"/>
<dbReference type="FunCoup" id="A0A7R8YP45">
    <property type="interactions" value="30"/>
</dbReference>
<evidence type="ECO:0000256" key="19">
    <source>
        <dbReference type="ARBA" id="ARBA00023567"/>
    </source>
</evidence>
<dbReference type="PROSITE" id="PS51699">
    <property type="entry name" value="SEA_DG"/>
    <property type="match status" value="2"/>
</dbReference>
<evidence type="ECO:0000256" key="11">
    <source>
        <dbReference type="ARBA" id="ARBA00022729"/>
    </source>
</evidence>
<dbReference type="InParanoid" id="A0A7R8YP45"/>
<feature type="compositionally biased region" description="Low complexity" evidence="25">
    <location>
        <begin position="593"/>
        <end position="628"/>
    </location>
</feature>
<dbReference type="GO" id="GO:0043236">
    <property type="term" value="F:laminin binding"/>
    <property type="evidence" value="ECO:0007669"/>
    <property type="project" value="TreeGrafter"/>
</dbReference>
<dbReference type="Gene3D" id="3.30.70.1040">
    <property type="entry name" value="Dystroglycan, domain 2"/>
    <property type="match status" value="1"/>
</dbReference>
<feature type="chain" id="PRO_5031211070" description="Dystroglycan 1" evidence="27">
    <location>
        <begin position="22"/>
        <end position="1249"/>
    </location>
</feature>
<evidence type="ECO:0000256" key="2">
    <source>
        <dbReference type="ARBA" id="ARBA00004239"/>
    </source>
</evidence>
<evidence type="ECO:0000313" key="29">
    <source>
        <dbReference type="EMBL" id="CAD7077006.1"/>
    </source>
</evidence>
<keyword evidence="11 27" id="KW-0732">Signal</keyword>
<feature type="signal peptide" evidence="27">
    <location>
        <begin position="1"/>
        <end position="21"/>
    </location>
</feature>
<dbReference type="GO" id="GO:0016011">
    <property type="term" value="C:dystroglycan complex"/>
    <property type="evidence" value="ECO:0007669"/>
    <property type="project" value="TreeGrafter"/>
</dbReference>
<feature type="transmembrane region" description="Helical" evidence="26">
    <location>
        <begin position="1124"/>
        <end position="1149"/>
    </location>
</feature>
<keyword evidence="26" id="KW-0472">Membrane</keyword>
<evidence type="ECO:0000256" key="12">
    <source>
        <dbReference type="ARBA" id="ARBA00022989"/>
    </source>
</evidence>
<evidence type="ECO:0000256" key="17">
    <source>
        <dbReference type="ARBA" id="ARBA00023242"/>
    </source>
</evidence>
<feature type="domain" description="Peptidase S72" evidence="28">
    <location>
        <begin position="749"/>
        <end position="857"/>
    </location>
</feature>
<dbReference type="GO" id="GO:0005856">
    <property type="term" value="C:cytoskeleton"/>
    <property type="evidence" value="ECO:0007669"/>
    <property type="project" value="UniProtKB-SubCell"/>
</dbReference>
<evidence type="ECO:0000256" key="18">
    <source>
        <dbReference type="ARBA" id="ARBA00023257"/>
    </source>
</evidence>
<organism evidence="29 30">
    <name type="scientific">Hermetia illucens</name>
    <name type="common">Black soldier fly</name>
    <dbReference type="NCBI Taxonomy" id="343691"/>
    <lineage>
        <taxon>Eukaryota</taxon>
        <taxon>Metazoa</taxon>
        <taxon>Ecdysozoa</taxon>
        <taxon>Arthropoda</taxon>
        <taxon>Hexapoda</taxon>
        <taxon>Insecta</taxon>
        <taxon>Pterygota</taxon>
        <taxon>Neoptera</taxon>
        <taxon>Endopterygota</taxon>
        <taxon>Diptera</taxon>
        <taxon>Brachycera</taxon>
        <taxon>Stratiomyomorpha</taxon>
        <taxon>Stratiomyidae</taxon>
        <taxon>Hermetiinae</taxon>
        <taxon>Hermetia</taxon>
    </lineage>
</organism>
<keyword evidence="12 26" id="KW-1133">Transmembrane helix</keyword>
<keyword evidence="17" id="KW-0539">Nucleus</keyword>
<evidence type="ECO:0000256" key="1">
    <source>
        <dbReference type="ARBA" id="ARBA00004135"/>
    </source>
</evidence>
<evidence type="ECO:0000256" key="21">
    <source>
        <dbReference type="ARBA" id="ARBA00026224"/>
    </source>
</evidence>
<feature type="compositionally biased region" description="Acidic residues" evidence="25">
    <location>
        <begin position="210"/>
        <end position="224"/>
    </location>
</feature>
<feature type="region of interest" description="Disordered" evidence="25">
    <location>
        <begin position="372"/>
        <end position="395"/>
    </location>
</feature>
<evidence type="ECO:0000256" key="20">
    <source>
        <dbReference type="ARBA" id="ARBA00024991"/>
    </source>
</evidence>
<keyword evidence="16" id="KW-0206">Cytoskeleton</keyword>
<dbReference type="EMBL" id="LR899009">
    <property type="protein sequence ID" value="CAD7077006.1"/>
    <property type="molecule type" value="Genomic_DNA"/>
</dbReference>
<evidence type="ECO:0000256" key="9">
    <source>
        <dbReference type="ARBA" id="ARBA00022553"/>
    </source>
</evidence>
<dbReference type="GO" id="GO:0007411">
    <property type="term" value="P:axon guidance"/>
    <property type="evidence" value="ECO:0007669"/>
    <property type="project" value="TreeGrafter"/>
</dbReference>
<dbReference type="InterPro" id="IPR030398">
    <property type="entry name" value="SEA_DG_dom"/>
</dbReference>
<keyword evidence="14" id="KW-1015">Disulfide bond</keyword>
<dbReference type="GO" id="GO:0005509">
    <property type="term" value="F:calcium ion binding"/>
    <property type="evidence" value="ECO:0007669"/>
    <property type="project" value="InterPro"/>
</dbReference>
<dbReference type="Gene3D" id="2.60.40.10">
    <property type="entry name" value="Immunoglobulins"/>
    <property type="match status" value="2"/>
</dbReference>
<comment type="subcellular location">
    <subcellularLocation>
        <location evidence="1">Cell membrane</location>
        <location evidence="1">Sarcolemma</location>
    </subcellularLocation>
    <subcellularLocation>
        <location evidence="4">Cell membrane</location>
        <topology evidence="4">Single-pass type I membrane protein</topology>
    </subcellularLocation>
    <subcellularLocation>
        <location evidence="3">Cytoplasm</location>
        <location evidence="3">Cytoskeleton</location>
    </subcellularLocation>
    <subcellularLocation>
        <location evidence="5">Nucleus</location>
        <location evidence="5">Nucleoplasm</location>
    </subcellularLocation>
    <subcellularLocation>
        <location evidence="24">Postsynaptic cell membrane</location>
    </subcellularLocation>
    <subcellularLocation>
        <location evidence="2">Secreted</location>
        <location evidence="2">Extracellular space</location>
    </subcellularLocation>
</comment>
<protein>
    <recommendedName>
        <fullName evidence="21">Dystroglycan 1</fullName>
    </recommendedName>
    <alternativeName>
        <fullName evidence="23">Dystroglycan</fullName>
    </alternativeName>
    <alternativeName>
        <fullName evidence="22">Dystrophin-associated glycoprotein 1</fullName>
    </alternativeName>
</protein>
<evidence type="ECO:0000256" key="5">
    <source>
        <dbReference type="ARBA" id="ARBA00004642"/>
    </source>
</evidence>
<evidence type="ECO:0000256" key="27">
    <source>
        <dbReference type="SAM" id="SignalP"/>
    </source>
</evidence>
<evidence type="ECO:0000256" key="8">
    <source>
        <dbReference type="ARBA" id="ARBA00022525"/>
    </source>
</evidence>
<dbReference type="OMA" id="YMITFVL"/>
<feature type="compositionally biased region" description="Polar residues" evidence="25">
    <location>
        <begin position="298"/>
        <end position="308"/>
    </location>
</feature>
<keyword evidence="9" id="KW-0597">Phosphoprotein</keyword>
<sequence length="1249" mass="140329">MARISLRCLLIVTLCQWLVSAEKDFQFDSGVDDDLQIMLTESQKDVESLSPLHKNTYFKELSDCPYTESKIILSLVLKSNDWDDVLDNKKTRALNKLSKFFAVPKEFIKIESVSRRDIYEMSKRSIKRGSYKGDNGNKNLGKLEFMIGCGQSYFKVGEPISMQIAQQMQDGSIDDISGLEFGWWVIWKKKITNRVQRFKREEEEGSGQIDPDEDYDYDNYDDSDTSVTEVPVETTHPHRHHHGLEQPNYLDSNSKKLTESAQTLPIDTNTIETNTKHKKNELKPVPNSEDSDDDIKSNIGTESNNHKGTVNNIVDEEIIKSVSKLESDIKKTIENNKNQMETIKKETQFINNKISTNEPVLDLDEKIKQIESENVDIDDKDDEDEDEDDDIDIEDKNNEDYIIEDVVDETTKAAATTTTELPNIVSTISSSAANKVETVTIPTTTPKTTSLKETTSTTISSTVTTSLRTTVTEPTSVQSVFVTTVPTKTSGEDSTIPPYIEENVTNIPSTTTTSTTTTSIFASTVQSKSTIIDVTDTPTTTLISVINEKGEGGEVTTTTSRTATSIAEVEPESHAETTIVPLVETTVPHIAETSPTIPSTTPTTTTIPTTTSTTTTTTTTPKPTTTTTMEPSTEYIEPEPTNSPPLIKNRLPKQPVTAGKPFSFIVPSETFYDSEDGTNLRLELFDKAGNTLKPTSWIQFNPENKEIYGLPLEDSVSRWQFKMLATDSKNASVSETADIVVQQHKGHRSVNHEISIQVKLNEKFRSNVDWQIRLIRGIVETLNDDSMTNIVVREIRLNQTDPRYATFVYTNETLSRDTKCPEDRLDSLVERLEPSKLTKSLLPEISVKSVSGQPIGPCQKLPAVKPKPTPHMTKNFPPVPRNQVDRVNATINQLLVFKVPYDTFYDPEDHTDLKLSLLTSNRRPLDPRNWLQFDAKNQEFFGVPKYGDFGTDEYFLVAEDHEGLTANDALLVSVTPPARRDYSILTKLTLGMSYDAFNNAHTQRRFFERIAQIFGDTTTSNIQLKAIQNLNSTGNVMVSFFNTTMHKPHQRCPSDEDIETIRNVWQHSDSSVRDRVKKTLGSEFNLLNVHVTPTMCPTPMDNLPVDVVPKKTEEKKVSSFTDDYLFTFIVPAVIILVMLLLASIIACVLHRRRLTGKMELGDEEERRSFRSKGIPVIFQDELDEKPEIGNKSPIILKDEKPPLLPPSYNSDNDVDEYVPPPAVVVGGREQRGKSPVTPSYRRPPPYVSP</sequence>
<evidence type="ECO:0000256" key="3">
    <source>
        <dbReference type="ARBA" id="ARBA00004245"/>
    </source>
</evidence>
<keyword evidence="30" id="KW-1185">Reference proteome</keyword>
<dbReference type="GO" id="GO:0005654">
    <property type="term" value="C:nucleoplasm"/>
    <property type="evidence" value="ECO:0007669"/>
    <property type="project" value="UniProtKB-SubCell"/>
</dbReference>
<feature type="region of interest" description="Disordered" evidence="25">
    <location>
        <begin position="592"/>
        <end position="646"/>
    </location>
</feature>
<dbReference type="InterPro" id="IPR006644">
    <property type="entry name" value="Cadg"/>
</dbReference>
<evidence type="ECO:0000256" key="26">
    <source>
        <dbReference type="SAM" id="Phobius"/>
    </source>
</evidence>
<evidence type="ECO:0000256" key="15">
    <source>
        <dbReference type="ARBA" id="ARBA00023180"/>
    </source>
</evidence>
<evidence type="ECO:0000256" key="14">
    <source>
        <dbReference type="ARBA" id="ARBA00023157"/>
    </source>
</evidence>
<feature type="region of interest" description="Disordered" evidence="25">
    <location>
        <begin position="1189"/>
        <end position="1249"/>
    </location>
</feature>
<dbReference type="InterPro" id="IPR027468">
    <property type="entry name" value="Alpha-dystroglycan_domain_2"/>
</dbReference>
<comment type="function">
    <text evidence="19">The dystroglycan complex is involved in a number of processes including laminin and basement membrane assembly, sarcolemmal stability, cell survival, peripheral nerve myelination, nodal structure, cell migration, and epithelial polarization.</text>
</comment>
<dbReference type="GO" id="GO:0005576">
    <property type="term" value="C:extracellular region"/>
    <property type="evidence" value="ECO:0007669"/>
    <property type="project" value="UniProtKB-SubCell"/>
</dbReference>
<dbReference type="SMART" id="SM00736">
    <property type="entry name" value="CADG"/>
    <property type="match status" value="2"/>
</dbReference>
<proteinExistence type="predicted"/>
<evidence type="ECO:0000256" key="16">
    <source>
        <dbReference type="ARBA" id="ARBA00023212"/>
    </source>
</evidence>
<reference evidence="29 30" key="1">
    <citation type="submission" date="2020-11" db="EMBL/GenBank/DDBJ databases">
        <authorList>
            <person name="Wallbank WR R."/>
            <person name="Pardo Diaz C."/>
            <person name="Kozak K."/>
            <person name="Martin S."/>
            <person name="Jiggins C."/>
            <person name="Moest M."/>
            <person name="Warren A I."/>
            <person name="Generalovic N T."/>
            <person name="Byers J.R.P. K."/>
            <person name="Montejo-Kovacevich G."/>
            <person name="Yen C E."/>
        </authorList>
    </citation>
    <scope>NUCLEOTIDE SEQUENCE [LARGE SCALE GENOMIC DNA]</scope>
</reference>
<gene>
    <name evidence="29" type="ORF">HERILL_LOCUS385</name>
</gene>
<keyword evidence="13" id="KW-0770">Synapse</keyword>
<feature type="compositionally biased region" description="Polar residues" evidence="25">
    <location>
        <begin position="259"/>
        <end position="273"/>
    </location>
</feature>
<evidence type="ECO:0000256" key="13">
    <source>
        <dbReference type="ARBA" id="ARBA00023018"/>
    </source>
</evidence>
<evidence type="ECO:0000256" key="24">
    <source>
        <dbReference type="ARBA" id="ARBA00034100"/>
    </source>
</evidence>
<dbReference type="GO" id="GO:0042383">
    <property type="term" value="C:sarcolemma"/>
    <property type="evidence" value="ECO:0007669"/>
    <property type="project" value="UniProtKB-SubCell"/>
</dbReference>
<evidence type="ECO:0000256" key="7">
    <source>
        <dbReference type="ARBA" id="ARBA00022490"/>
    </source>
</evidence>
<evidence type="ECO:0000256" key="6">
    <source>
        <dbReference type="ARBA" id="ARBA00022475"/>
    </source>
</evidence>
<dbReference type="AlphaFoldDB" id="A0A7R8YP45"/>
<comment type="function">
    <text evidence="20">Transmembrane protein that plays important roles in connecting the extracellular matrix to the cytoskeleton. Acts as a cell adhesion receptor in both muscle and non-muscle tissues. Receptor for both DMD and UTRN and, through these interactions, scaffolds axin to the cytoskeleton. Also functions in cell adhesion-mediated signaling and implicated in cell polarity.</text>
</comment>
<evidence type="ECO:0000256" key="4">
    <source>
        <dbReference type="ARBA" id="ARBA00004251"/>
    </source>
</evidence>
<feature type="region of interest" description="Disordered" evidence="25">
    <location>
        <begin position="857"/>
        <end position="881"/>
    </location>
</feature>
<dbReference type="GO" id="GO:0002009">
    <property type="term" value="P:morphogenesis of an epithelium"/>
    <property type="evidence" value="ECO:0007669"/>
    <property type="project" value="TreeGrafter"/>
</dbReference>
<keyword evidence="8" id="KW-0964">Secreted</keyword>
<dbReference type="InterPro" id="IPR015919">
    <property type="entry name" value="Cadherin-like_sf"/>
</dbReference>